<name>M5G0T9_DACPD</name>
<dbReference type="CDD" id="cd15857">
    <property type="entry name" value="SNARE_SEC9C"/>
    <property type="match status" value="1"/>
</dbReference>
<dbReference type="PANTHER" id="PTHR19305">
    <property type="entry name" value="SYNAPTOSOMAL ASSOCIATED PROTEIN"/>
    <property type="match status" value="1"/>
</dbReference>
<dbReference type="InterPro" id="IPR000727">
    <property type="entry name" value="T_SNARE_dom"/>
</dbReference>
<dbReference type="STRING" id="1858805.M5G0T9"/>
<keyword evidence="5" id="KW-1185">Reference proteome</keyword>
<comment type="similarity">
    <text evidence="1">Belongs to the SNAP-25 family.</text>
</comment>
<dbReference type="GO" id="GO:0031201">
    <property type="term" value="C:SNARE complex"/>
    <property type="evidence" value="ECO:0007669"/>
    <property type="project" value="TreeGrafter"/>
</dbReference>
<proteinExistence type="inferred from homology"/>
<dbReference type="AlphaFoldDB" id="M5G0T9"/>
<dbReference type="Gene3D" id="1.20.5.110">
    <property type="match status" value="2"/>
</dbReference>
<dbReference type="EMBL" id="JH795863">
    <property type="protein sequence ID" value="EJU01740.1"/>
    <property type="molecule type" value="Genomic_DNA"/>
</dbReference>
<evidence type="ECO:0000313" key="5">
    <source>
        <dbReference type="Proteomes" id="UP000030653"/>
    </source>
</evidence>
<feature type="region of interest" description="Disordered" evidence="2">
    <location>
        <begin position="123"/>
        <end position="144"/>
    </location>
</feature>
<reference evidence="4 5" key="1">
    <citation type="journal article" date="2012" name="Science">
        <title>The Paleozoic origin of enzymatic lignin decomposition reconstructed from 31 fungal genomes.</title>
        <authorList>
            <person name="Floudas D."/>
            <person name="Binder M."/>
            <person name="Riley R."/>
            <person name="Barry K."/>
            <person name="Blanchette R.A."/>
            <person name="Henrissat B."/>
            <person name="Martinez A.T."/>
            <person name="Otillar R."/>
            <person name="Spatafora J.W."/>
            <person name="Yadav J.S."/>
            <person name="Aerts A."/>
            <person name="Benoit I."/>
            <person name="Boyd A."/>
            <person name="Carlson A."/>
            <person name="Copeland A."/>
            <person name="Coutinho P.M."/>
            <person name="de Vries R.P."/>
            <person name="Ferreira P."/>
            <person name="Findley K."/>
            <person name="Foster B."/>
            <person name="Gaskell J."/>
            <person name="Glotzer D."/>
            <person name="Gorecki P."/>
            <person name="Heitman J."/>
            <person name="Hesse C."/>
            <person name="Hori C."/>
            <person name="Igarashi K."/>
            <person name="Jurgens J.A."/>
            <person name="Kallen N."/>
            <person name="Kersten P."/>
            <person name="Kohler A."/>
            <person name="Kuees U."/>
            <person name="Kumar T.K.A."/>
            <person name="Kuo A."/>
            <person name="LaButti K."/>
            <person name="Larrondo L.F."/>
            <person name="Lindquist E."/>
            <person name="Ling A."/>
            <person name="Lombard V."/>
            <person name="Lucas S."/>
            <person name="Lundell T."/>
            <person name="Martin R."/>
            <person name="McLaughlin D.J."/>
            <person name="Morgenstern I."/>
            <person name="Morin E."/>
            <person name="Murat C."/>
            <person name="Nagy L.G."/>
            <person name="Nolan M."/>
            <person name="Ohm R.A."/>
            <person name="Patyshakuliyeva A."/>
            <person name="Rokas A."/>
            <person name="Ruiz-Duenas F.J."/>
            <person name="Sabat G."/>
            <person name="Salamov A."/>
            <person name="Samejima M."/>
            <person name="Schmutz J."/>
            <person name="Slot J.C."/>
            <person name="St John F."/>
            <person name="Stenlid J."/>
            <person name="Sun H."/>
            <person name="Sun S."/>
            <person name="Syed K."/>
            <person name="Tsang A."/>
            <person name="Wiebenga A."/>
            <person name="Young D."/>
            <person name="Pisabarro A."/>
            <person name="Eastwood D.C."/>
            <person name="Martin F."/>
            <person name="Cullen D."/>
            <person name="Grigoriev I.V."/>
            <person name="Hibbett D.S."/>
        </authorList>
    </citation>
    <scope>NUCLEOTIDE SEQUENCE [LARGE SCALE GENOMIC DNA]</scope>
    <source>
        <strain evidence="4 5">DJM-731 SS1</strain>
    </source>
</reference>
<dbReference type="GO" id="GO:0006906">
    <property type="term" value="P:vesicle fusion"/>
    <property type="evidence" value="ECO:0007669"/>
    <property type="project" value="TreeGrafter"/>
</dbReference>
<feature type="compositionally biased region" description="Polar residues" evidence="2">
    <location>
        <begin position="29"/>
        <end position="55"/>
    </location>
</feature>
<dbReference type="GO" id="GO:0019905">
    <property type="term" value="F:syntaxin binding"/>
    <property type="evidence" value="ECO:0007669"/>
    <property type="project" value="TreeGrafter"/>
</dbReference>
<evidence type="ECO:0000313" key="4">
    <source>
        <dbReference type="EMBL" id="EJU01740.1"/>
    </source>
</evidence>
<sequence length="374" mass="42771">MSWFKRDKTVIPPVTDNSHDYNSRFDRNTGGTQPAPNQSDPRQNYYRPSNATYNASRDRDLYSTPAAPPPSNDPYARRQIGLDPYKLKGRHPGGVDQDRAELFDGYDPKAQAARERNRFRDITSGDDDITAGDEQTQTQMDSEEEVEAIKKDIRWTKQETVGSSRNALRLAREAEETARNTLLKLGDQSGMWPWSKLADTERHLDIAKAHTNRAEDATNELKQLNRSIFRPVITWDKKGKRAAEQARMEARHDDERSEREKAMADVRETQNRIGKASTYGMSTEDEIQRKANRIRGEGRKRYQFEATESDDELEDELDDNLGEIGEVAKRLKAIAMAQGEEIDDQIIRVKNLEDKTGSLTGKIDRGTDRLKRIK</sequence>
<evidence type="ECO:0000256" key="1">
    <source>
        <dbReference type="ARBA" id="ARBA00009480"/>
    </source>
</evidence>
<dbReference type="PROSITE" id="PS50192">
    <property type="entry name" value="T_SNARE"/>
    <property type="match status" value="1"/>
</dbReference>
<dbReference type="GeneID" id="63690176"/>
<accession>M5G0T9</accession>
<feature type="region of interest" description="Disordered" evidence="2">
    <location>
        <begin position="1"/>
        <end position="78"/>
    </location>
</feature>
<dbReference type="GO" id="GO:0005484">
    <property type="term" value="F:SNAP receptor activity"/>
    <property type="evidence" value="ECO:0007669"/>
    <property type="project" value="TreeGrafter"/>
</dbReference>
<feature type="compositionally biased region" description="Basic and acidic residues" evidence="2">
    <location>
        <begin position="17"/>
        <end position="27"/>
    </location>
</feature>
<gene>
    <name evidence="4" type="ORF">DACRYDRAFT_52508</name>
</gene>
<dbReference type="SMART" id="SM00397">
    <property type="entry name" value="t_SNARE"/>
    <property type="match status" value="1"/>
</dbReference>
<dbReference type="GO" id="GO:0005886">
    <property type="term" value="C:plasma membrane"/>
    <property type="evidence" value="ECO:0007669"/>
    <property type="project" value="TreeGrafter"/>
</dbReference>
<dbReference type="OrthoDB" id="18679at2759"/>
<dbReference type="RefSeq" id="XP_040628637.1">
    <property type="nucleotide sequence ID" value="XM_040775114.1"/>
</dbReference>
<dbReference type="PANTHER" id="PTHR19305:SF9">
    <property type="entry name" value="SYNAPTOSOMAL-ASSOCIATED PROTEIN 29"/>
    <property type="match status" value="1"/>
</dbReference>
<feature type="region of interest" description="Disordered" evidence="2">
    <location>
        <begin position="247"/>
        <end position="267"/>
    </location>
</feature>
<dbReference type="GO" id="GO:0006887">
    <property type="term" value="P:exocytosis"/>
    <property type="evidence" value="ECO:0007669"/>
    <property type="project" value="TreeGrafter"/>
</dbReference>
<protein>
    <recommendedName>
        <fullName evidence="3">t-SNARE coiled-coil homology domain-containing protein</fullName>
    </recommendedName>
</protein>
<evidence type="ECO:0000256" key="2">
    <source>
        <dbReference type="SAM" id="MobiDB-lite"/>
    </source>
</evidence>
<evidence type="ECO:0000259" key="3">
    <source>
        <dbReference type="PROSITE" id="PS50192"/>
    </source>
</evidence>
<organism evidence="4 5">
    <name type="scientific">Dacryopinax primogenitus (strain DJM 731)</name>
    <name type="common">Brown rot fungus</name>
    <dbReference type="NCBI Taxonomy" id="1858805"/>
    <lineage>
        <taxon>Eukaryota</taxon>
        <taxon>Fungi</taxon>
        <taxon>Dikarya</taxon>
        <taxon>Basidiomycota</taxon>
        <taxon>Agaricomycotina</taxon>
        <taxon>Dacrymycetes</taxon>
        <taxon>Dacrymycetales</taxon>
        <taxon>Dacrymycetaceae</taxon>
        <taxon>Dacryopinax</taxon>
    </lineage>
</organism>
<dbReference type="SUPFAM" id="SSF58038">
    <property type="entry name" value="SNARE fusion complex"/>
    <property type="match status" value="2"/>
</dbReference>
<feature type="domain" description="T-SNARE coiled-coil homology" evidence="3">
    <location>
        <begin position="311"/>
        <end position="373"/>
    </location>
</feature>
<dbReference type="CDD" id="cd15886">
    <property type="entry name" value="SNARE_SEC9N"/>
    <property type="match status" value="1"/>
</dbReference>
<dbReference type="Proteomes" id="UP000030653">
    <property type="component" value="Unassembled WGS sequence"/>
</dbReference>
<dbReference type="HOGENOM" id="CLU_020823_0_0_1"/>